<dbReference type="Pfam" id="PF00126">
    <property type="entry name" value="HTH_1"/>
    <property type="match status" value="1"/>
</dbReference>
<dbReference type="InterPro" id="IPR036390">
    <property type="entry name" value="WH_DNA-bd_sf"/>
</dbReference>
<protein>
    <submittedName>
        <fullName evidence="6">LysR family transcriptional regulator</fullName>
    </submittedName>
</protein>
<name>A0A9D2LQW0_9FIRM</name>
<dbReference type="GO" id="GO:0000976">
    <property type="term" value="F:transcription cis-regulatory region binding"/>
    <property type="evidence" value="ECO:0007669"/>
    <property type="project" value="TreeGrafter"/>
</dbReference>
<dbReference type="InterPro" id="IPR000847">
    <property type="entry name" value="LysR_HTH_N"/>
</dbReference>
<keyword evidence="4" id="KW-0804">Transcription</keyword>
<gene>
    <name evidence="6" type="ORF">IAA06_02985</name>
</gene>
<comment type="similarity">
    <text evidence="1">Belongs to the LysR transcriptional regulatory family.</text>
</comment>
<evidence type="ECO:0000256" key="3">
    <source>
        <dbReference type="ARBA" id="ARBA00023125"/>
    </source>
</evidence>
<evidence type="ECO:0000256" key="1">
    <source>
        <dbReference type="ARBA" id="ARBA00009437"/>
    </source>
</evidence>
<evidence type="ECO:0000256" key="2">
    <source>
        <dbReference type="ARBA" id="ARBA00023015"/>
    </source>
</evidence>
<reference evidence="6" key="2">
    <citation type="submission" date="2021-04" db="EMBL/GenBank/DDBJ databases">
        <authorList>
            <person name="Gilroy R."/>
        </authorList>
    </citation>
    <scope>NUCLEOTIDE SEQUENCE</scope>
    <source>
        <strain evidence="6">ChiSjej1B19-5720</strain>
    </source>
</reference>
<reference evidence="6" key="1">
    <citation type="journal article" date="2021" name="PeerJ">
        <title>Extensive microbial diversity within the chicken gut microbiome revealed by metagenomics and culture.</title>
        <authorList>
            <person name="Gilroy R."/>
            <person name="Ravi A."/>
            <person name="Getino M."/>
            <person name="Pursley I."/>
            <person name="Horton D.L."/>
            <person name="Alikhan N.F."/>
            <person name="Baker D."/>
            <person name="Gharbi K."/>
            <person name="Hall N."/>
            <person name="Watson M."/>
            <person name="Adriaenssens E.M."/>
            <person name="Foster-Nyarko E."/>
            <person name="Jarju S."/>
            <person name="Secka A."/>
            <person name="Antonio M."/>
            <person name="Oren A."/>
            <person name="Chaudhuri R.R."/>
            <person name="La Ragione R."/>
            <person name="Hildebrand F."/>
            <person name="Pallen M.J."/>
        </authorList>
    </citation>
    <scope>NUCLEOTIDE SEQUENCE</scope>
    <source>
        <strain evidence="6">ChiSjej1B19-5720</strain>
    </source>
</reference>
<dbReference type="AlphaFoldDB" id="A0A9D2LQW0"/>
<organism evidence="6 7">
    <name type="scientific">Candidatus Blautia faecavium</name>
    <dbReference type="NCBI Taxonomy" id="2838487"/>
    <lineage>
        <taxon>Bacteria</taxon>
        <taxon>Bacillati</taxon>
        <taxon>Bacillota</taxon>
        <taxon>Clostridia</taxon>
        <taxon>Lachnospirales</taxon>
        <taxon>Lachnospiraceae</taxon>
        <taxon>Blautia</taxon>
    </lineage>
</organism>
<evidence type="ECO:0000259" key="5">
    <source>
        <dbReference type="PROSITE" id="PS50931"/>
    </source>
</evidence>
<sequence length="296" mass="34070">MTIQDLMCFMKVAENLNYSKAAEMLYISQPAVTRHINAMEKEAGCRLFDRSIRRAVRLTEEGEILYQGLKHCEEIYQRTMEQVHVKTENALVVINLMRGTTFPDQAVSATTAFMEAHPSFRHFTHFIEHEDFISALDRNEVVICSREMMPPQKLYRTLKLTAKPVPYYMVMTKKHKAFSDPGGINLNEVAGTALFLPKMLPKTLTESFERTLEKLFGKLPREIIYLDSVDSVSLFLRSNECFTISTGWNTDIRSGEFRTIPLPLFTDYYAVWHPDLESSREAMAYIKALQQALSSE</sequence>
<dbReference type="SUPFAM" id="SSF46785">
    <property type="entry name" value="Winged helix' DNA-binding domain"/>
    <property type="match status" value="1"/>
</dbReference>
<keyword evidence="3" id="KW-0238">DNA-binding</keyword>
<keyword evidence="2" id="KW-0805">Transcription regulation</keyword>
<evidence type="ECO:0000256" key="4">
    <source>
        <dbReference type="ARBA" id="ARBA00023163"/>
    </source>
</evidence>
<dbReference type="PANTHER" id="PTHR30126:SF64">
    <property type="entry name" value="HTH-TYPE TRANSCRIPTIONAL REGULATOR CITR"/>
    <property type="match status" value="1"/>
</dbReference>
<dbReference type="PANTHER" id="PTHR30126">
    <property type="entry name" value="HTH-TYPE TRANSCRIPTIONAL REGULATOR"/>
    <property type="match status" value="1"/>
</dbReference>
<evidence type="ECO:0000313" key="7">
    <source>
        <dbReference type="Proteomes" id="UP000823842"/>
    </source>
</evidence>
<dbReference type="Gene3D" id="1.10.10.10">
    <property type="entry name" value="Winged helix-like DNA-binding domain superfamily/Winged helix DNA-binding domain"/>
    <property type="match status" value="1"/>
</dbReference>
<dbReference type="SUPFAM" id="SSF53850">
    <property type="entry name" value="Periplasmic binding protein-like II"/>
    <property type="match status" value="1"/>
</dbReference>
<proteinExistence type="inferred from homology"/>
<dbReference type="PROSITE" id="PS50931">
    <property type="entry name" value="HTH_LYSR"/>
    <property type="match status" value="1"/>
</dbReference>
<comment type="caution">
    <text evidence="6">The sequence shown here is derived from an EMBL/GenBank/DDBJ whole genome shotgun (WGS) entry which is preliminary data.</text>
</comment>
<dbReference type="FunFam" id="1.10.10.10:FF:000001">
    <property type="entry name" value="LysR family transcriptional regulator"/>
    <property type="match status" value="1"/>
</dbReference>
<dbReference type="PRINTS" id="PR00039">
    <property type="entry name" value="HTHLYSR"/>
</dbReference>
<feature type="domain" description="HTH lysR-type" evidence="5">
    <location>
        <begin position="1"/>
        <end position="59"/>
    </location>
</feature>
<dbReference type="GO" id="GO:0003700">
    <property type="term" value="F:DNA-binding transcription factor activity"/>
    <property type="evidence" value="ECO:0007669"/>
    <property type="project" value="InterPro"/>
</dbReference>
<dbReference type="InterPro" id="IPR036388">
    <property type="entry name" value="WH-like_DNA-bd_sf"/>
</dbReference>
<evidence type="ECO:0000313" key="6">
    <source>
        <dbReference type="EMBL" id="HJB27742.1"/>
    </source>
</evidence>
<dbReference type="EMBL" id="DWYZ01000068">
    <property type="protein sequence ID" value="HJB27742.1"/>
    <property type="molecule type" value="Genomic_DNA"/>
</dbReference>
<accession>A0A9D2LQW0</accession>
<dbReference type="Proteomes" id="UP000823842">
    <property type="component" value="Unassembled WGS sequence"/>
</dbReference>